<dbReference type="Gene3D" id="3.30.200.20">
    <property type="entry name" value="Phosphorylase Kinase, domain 1"/>
    <property type="match status" value="1"/>
</dbReference>
<evidence type="ECO:0000256" key="7">
    <source>
        <dbReference type="ARBA" id="ARBA00022777"/>
    </source>
</evidence>
<gene>
    <name evidence="15" type="primary">PHKG2</name>
    <name evidence="15" type="ORF">Ciccas_009846</name>
</gene>
<keyword evidence="9" id="KW-0112">Calmodulin-binding</keyword>
<dbReference type="GO" id="GO:0005977">
    <property type="term" value="P:glycogen metabolic process"/>
    <property type="evidence" value="ECO:0007669"/>
    <property type="project" value="UniProtKB-KW"/>
</dbReference>
<dbReference type="InterPro" id="IPR002291">
    <property type="entry name" value="Phosph_kin_gamma"/>
</dbReference>
<evidence type="ECO:0000256" key="8">
    <source>
        <dbReference type="ARBA" id="ARBA00022840"/>
    </source>
</evidence>
<dbReference type="EMBL" id="JBJKFK010002134">
    <property type="protein sequence ID" value="KAL3311577.1"/>
    <property type="molecule type" value="Genomic_DNA"/>
</dbReference>
<proteinExistence type="inferred from homology"/>
<evidence type="ECO:0000256" key="1">
    <source>
        <dbReference type="ARBA" id="ARBA00001674"/>
    </source>
</evidence>
<dbReference type="InterPro" id="IPR011009">
    <property type="entry name" value="Kinase-like_dom_sf"/>
</dbReference>
<dbReference type="Pfam" id="PF00069">
    <property type="entry name" value="Pkinase"/>
    <property type="match status" value="1"/>
</dbReference>
<evidence type="ECO:0000256" key="9">
    <source>
        <dbReference type="ARBA" id="ARBA00022860"/>
    </source>
</evidence>
<keyword evidence="10" id="KW-0119">Carbohydrate metabolism</keyword>
<dbReference type="Gene3D" id="1.10.510.10">
    <property type="entry name" value="Transferase(Phosphotransferase) domain 1"/>
    <property type="match status" value="1"/>
</dbReference>
<evidence type="ECO:0000256" key="12">
    <source>
        <dbReference type="PROSITE-ProRule" id="PRU10141"/>
    </source>
</evidence>
<evidence type="ECO:0000256" key="13">
    <source>
        <dbReference type="RuleBase" id="RU000304"/>
    </source>
</evidence>
<evidence type="ECO:0000256" key="10">
    <source>
        <dbReference type="ARBA" id="ARBA00023277"/>
    </source>
</evidence>
<evidence type="ECO:0000259" key="14">
    <source>
        <dbReference type="PROSITE" id="PS50011"/>
    </source>
</evidence>
<dbReference type="SUPFAM" id="SSF56112">
    <property type="entry name" value="Protein kinase-like (PK-like)"/>
    <property type="match status" value="1"/>
</dbReference>
<dbReference type="InterPro" id="IPR000719">
    <property type="entry name" value="Prot_kinase_dom"/>
</dbReference>
<dbReference type="Proteomes" id="UP001626550">
    <property type="component" value="Unassembled WGS sequence"/>
</dbReference>
<reference evidence="15 16" key="1">
    <citation type="submission" date="2024-11" db="EMBL/GenBank/DDBJ databases">
        <title>Adaptive evolution of stress response genes in parasites aligns with host niche diversity.</title>
        <authorList>
            <person name="Hahn C."/>
            <person name="Resl P."/>
        </authorList>
    </citation>
    <scope>NUCLEOTIDE SEQUENCE [LARGE SCALE GENOMIC DNA]</scope>
    <source>
        <strain evidence="15">EGGRZ-B1_66</strain>
        <tissue evidence="15">Body</tissue>
    </source>
</reference>
<evidence type="ECO:0000256" key="4">
    <source>
        <dbReference type="ARBA" id="ARBA00022600"/>
    </source>
</evidence>
<keyword evidence="7 15" id="KW-0418">Kinase</keyword>
<keyword evidence="5" id="KW-0808">Transferase</keyword>
<dbReference type="GO" id="GO:0005524">
    <property type="term" value="F:ATP binding"/>
    <property type="evidence" value="ECO:0007669"/>
    <property type="project" value="UniProtKB-UniRule"/>
</dbReference>
<dbReference type="FunFam" id="1.10.510.10:FF:001701">
    <property type="entry name" value="Phosphorylase kinase catalytic subunit gamma 2"/>
    <property type="match status" value="1"/>
</dbReference>
<dbReference type="PROSITE" id="PS00107">
    <property type="entry name" value="PROTEIN_KINASE_ATP"/>
    <property type="match status" value="1"/>
</dbReference>
<dbReference type="PANTHER" id="PTHR24347">
    <property type="entry name" value="SERINE/THREONINE-PROTEIN KINASE"/>
    <property type="match status" value="1"/>
</dbReference>
<sequence>MTVGDPISSHTESFLQDTKLADSFYATYDVGHVLGTGASSTVRICTKKSTDENFALKIIDLNSGVESADLIRTECIREVEILRKVTNHPNIIQLHDVFEGDAYIFLVFELCPGGELFDYLTKMVALSEKKTRSIMRQILNAVYFIHERDIVHRDLKPENILLDSELNIKITDFGLAVMNNDRKELMETRGTPGYLAPEVLKVGYYENEPPYGQPVDIWACGVIMYTLLVGCPPFWNRKEHLMLRHIMQGQYSFPSPEWDDISETAKDIIRKTLVVDPSKRITAKEALNHEFFGQISIPSSVGTCKRLLARRRFRKYCISILFIRFLYKLREQAMSFSLQQLTNDPYSHKKLRKIIDSLSFDVYSQWVKKAEDQNRAALFENSLRFDLINNVDKQTPCRSPLFDDDESKLEFTDAEEFSD</sequence>
<dbReference type="AlphaFoldDB" id="A0ABD2PXP6"/>
<keyword evidence="8 12" id="KW-0067">ATP-binding</keyword>
<dbReference type="InterPro" id="IPR008271">
    <property type="entry name" value="Ser/Thr_kinase_AS"/>
</dbReference>
<organism evidence="15 16">
    <name type="scientific">Cichlidogyrus casuarinus</name>
    <dbReference type="NCBI Taxonomy" id="1844966"/>
    <lineage>
        <taxon>Eukaryota</taxon>
        <taxon>Metazoa</taxon>
        <taxon>Spiralia</taxon>
        <taxon>Lophotrochozoa</taxon>
        <taxon>Platyhelminthes</taxon>
        <taxon>Monogenea</taxon>
        <taxon>Monopisthocotylea</taxon>
        <taxon>Dactylogyridea</taxon>
        <taxon>Ancyrocephalidae</taxon>
        <taxon>Cichlidogyrus</taxon>
    </lineage>
</organism>
<keyword evidence="6 12" id="KW-0547">Nucleotide-binding</keyword>
<evidence type="ECO:0000313" key="16">
    <source>
        <dbReference type="Proteomes" id="UP001626550"/>
    </source>
</evidence>
<evidence type="ECO:0000313" key="15">
    <source>
        <dbReference type="EMBL" id="KAL3311577.1"/>
    </source>
</evidence>
<dbReference type="PRINTS" id="PR01049">
    <property type="entry name" value="PHOSPHBKNASE"/>
</dbReference>
<protein>
    <recommendedName>
        <fullName evidence="2">phosphorylase kinase</fullName>
        <ecNumber evidence="2">2.7.11.19</ecNumber>
    </recommendedName>
</protein>
<comment type="similarity">
    <text evidence="13">Belongs to the protein kinase superfamily.</text>
</comment>
<dbReference type="EC" id="2.7.11.19" evidence="2"/>
<keyword evidence="4" id="KW-0321">Glycogen metabolism</keyword>
<keyword evidence="16" id="KW-1185">Reference proteome</keyword>
<comment type="subunit">
    <text evidence="11">Hexadecamer of 4 heterotetramers, each composed of alpha, beta, gamma, and delta subunits. Alpha (PHKA1 or PHKA2) and beta (PHKB) are regulatory subunits, gamma (PHKG1 or PHKG2) is the catalytic subunit, and delta is calmodulin.</text>
</comment>
<dbReference type="GO" id="GO:0004689">
    <property type="term" value="F:phosphorylase kinase activity"/>
    <property type="evidence" value="ECO:0007669"/>
    <property type="project" value="UniProtKB-EC"/>
</dbReference>
<evidence type="ECO:0000256" key="6">
    <source>
        <dbReference type="ARBA" id="ARBA00022741"/>
    </source>
</evidence>
<evidence type="ECO:0000256" key="5">
    <source>
        <dbReference type="ARBA" id="ARBA00022679"/>
    </source>
</evidence>
<evidence type="ECO:0000256" key="2">
    <source>
        <dbReference type="ARBA" id="ARBA00012432"/>
    </source>
</evidence>
<comment type="catalytic activity">
    <reaction evidence="1">
        <text>2 ATP + phosphorylase b = 2 ADP + phosphorylase a.</text>
        <dbReference type="EC" id="2.7.11.19"/>
    </reaction>
</comment>
<feature type="domain" description="Protein kinase" evidence="14">
    <location>
        <begin position="28"/>
        <end position="292"/>
    </location>
</feature>
<accession>A0ABD2PXP6</accession>
<dbReference type="SMART" id="SM00220">
    <property type="entry name" value="S_TKc"/>
    <property type="match status" value="1"/>
</dbReference>
<evidence type="ECO:0000256" key="3">
    <source>
        <dbReference type="ARBA" id="ARBA00022527"/>
    </source>
</evidence>
<comment type="caution">
    <text evidence="15">The sequence shown here is derived from an EMBL/GenBank/DDBJ whole genome shotgun (WGS) entry which is preliminary data.</text>
</comment>
<dbReference type="PROSITE" id="PS50011">
    <property type="entry name" value="PROTEIN_KINASE_DOM"/>
    <property type="match status" value="1"/>
</dbReference>
<keyword evidence="3 13" id="KW-0723">Serine/threonine-protein kinase</keyword>
<feature type="binding site" evidence="12">
    <location>
        <position position="57"/>
    </location>
    <ligand>
        <name>ATP</name>
        <dbReference type="ChEBI" id="CHEBI:30616"/>
    </ligand>
</feature>
<evidence type="ECO:0000256" key="11">
    <source>
        <dbReference type="ARBA" id="ARBA00025890"/>
    </source>
</evidence>
<dbReference type="GO" id="GO:0005516">
    <property type="term" value="F:calmodulin binding"/>
    <property type="evidence" value="ECO:0007669"/>
    <property type="project" value="UniProtKB-KW"/>
</dbReference>
<dbReference type="PROSITE" id="PS00108">
    <property type="entry name" value="PROTEIN_KINASE_ST"/>
    <property type="match status" value="1"/>
</dbReference>
<dbReference type="InterPro" id="IPR017441">
    <property type="entry name" value="Protein_kinase_ATP_BS"/>
</dbReference>
<name>A0ABD2PXP6_9PLAT</name>